<keyword evidence="2" id="KW-1185">Reference proteome</keyword>
<dbReference type="AlphaFoldDB" id="A0A1M5DJT0"/>
<sequence length="71" mass="8444">MRWVLSFRRRWFAPQVVGQAAWRRVPGTRRHWVEVKPVNLFEEITPREPEIVPQTICICLVGVDVDDENEE</sequence>
<reference evidence="1 2" key="1">
    <citation type="submission" date="2016-11" db="EMBL/GenBank/DDBJ databases">
        <authorList>
            <person name="Jaros S."/>
            <person name="Januszkiewicz K."/>
            <person name="Wedrychowicz H."/>
        </authorList>
    </citation>
    <scope>NUCLEOTIDE SEQUENCE [LARGE SCALE GENOMIC DNA]</scope>
    <source>
        <strain evidence="1 2">DSM 44523</strain>
    </source>
</reference>
<proteinExistence type="predicted"/>
<organism evidence="1 2">
    <name type="scientific">Streptoalloteichus hindustanus</name>
    <dbReference type="NCBI Taxonomy" id="2017"/>
    <lineage>
        <taxon>Bacteria</taxon>
        <taxon>Bacillati</taxon>
        <taxon>Actinomycetota</taxon>
        <taxon>Actinomycetes</taxon>
        <taxon>Pseudonocardiales</taxon>
        <taxon>Pseudonocardiaceae</taxon>
        <taxon>Streptoalloteichus</taxon>
    </lineage>
</organism>
<accession>A0A1M5DJT0</accession>
<name>A0A1M5DJT0_STRHI</name>
<evidence type="ECO:0000313" key="1">
    <source>
        <dbReference type="EMBL" id="SHF67154.1"/>
    </source>
</evidence>
<evidence type="ECO:0000313" key="2">
    <source>
        <dbReference type="Proteomes" id="UP000184501"/>
    </source>
</evidence>
<gene>
    <name evidence="1" type="ORF">SAMN05444320_104486</name>
</gene>
<protein>
    <submittedName>
        <fullName evidence="1">Uncharacterized protein</fullName>
    </submittedName>
</protein>
<dbReference type="EMBL" id="FQVN01000004">
    <property type="protein sequence ID" value="SHF67154.1"/>
    <property type="molecule type" value="Genomic_DNA"/>
</dbReference>
<dbReference type="Proteomes" id="UP000184501">
    <property type="component" value="Unassembled WGS sequence"/>
</dbReference>